<feature type="domain" description="BEN" evidence="1">
    <location>
        <begin position="70"/>
        <end position="127"/>
    </location>
</feature>
<evidence type="ECO:0000259" key="1">
    <source>
        <dbReference type="Pfam" id="PF10523"/>
    </source>
</evidence>
<keyword evidence="3" id="KW-1185">Reference proteome</keyword>
<name>A0ABN9MKE4_9NEOB</name>
<evidence type="ECO:0000313" key="2">
    <source>
        <dbReference type="EMBL" id="CAJ0967245.1"/>
    </source>
</evidence>
<sequence length="139" mass="16094">MITCQHSALLSTRHPLIQMCSWQKGLMSSCRNLSWTPYYLTIRDRVAYSLGNSFVLFSMIKLWQHLYPMEKGKRGLNDNRQGLDQNIVGAIKVFTEKYCTANSVEKVPGPRHWVQILQDQIKLARRRLKRGCDLGLLNV</sequence>
<proteinExistence type="predicted"/>
<dbReference type="InterPro" id="IPR018379">
    <property type="entry name" value="BEN_domain"/>
</dbReference>
<protein>
    <recommendedName>
        <fullName evidence="1">BEN domain-containing protein</fullName>
    </recommendedName>
</protein>
<organism evidence="2 3">
    <name type="scientific">Ranitomeya imitator</name>
    <name type="common">mimic poison frog</name>
    <dbReference type="NCBI Taxonomy" id="111125"/>
    <lineage>
        <taxon>Eukaryota</taxon>
        <taxon>Metazoa</taxon>
        <taxon>Chordata</taxon>
        <taxon>Craniata</taxon>
        <taxon>Vertebrata</taxon>
        <taxon>Euteleostomi</taxon>
        <taxon>Amphibia</taxon>
        <taxon>Batrachia</taxon>
        <taxon>Anura</taxon>
        <taxon>Neobatrachia</taxon>
        <taxon>Hyloidea</taxon>
        <taxon>Dendrobatidae</taxon>
        <taxon>Dendrobatinae</taxon>
        <taxon>Ranitomeya</taxon>
    </lineage>
</organism>
<evidence type="ECO:0000313" key="3">
    <source>
        <dbReference type="Proteomes" id="UP001176940"/>
    </source>
</evidence>
<dbReference type="Pfam" id="PF10523">
    <property type="entry name" value="BEN"/>
    <property type="match status" value="1"/>
</dbReference>
<reference evidence="2" key="1">
    <citation type="submission" date="2023-07" db="EMBL/GenBank/DDBJ databases">
        <authorList>
            <person name="Stuckert A."/>
        </authorList>
    </citation>
    <scope>NUCLEOTIDE SEQUENCE</scope>
</reference>
<dbReference type="PANTHER" id="PTHR35068">
    <property type="entry name" value="BEN DOMAIN-CONTAINING PROTEIN 7"/>
    <property type="match status" value="1"/>
</dbReference>
<dbReference type="Proteomes" id="UP001176940">
    <property type="component" value="Unassembled WGS sequence"/>
</dbReference>
<dbReference type="PANTHER" id="PTHR35068:SF1">
    <property type="entry name" value="BEN DOMAIN-CONTAINING PROTEIN 7"/>
    <property type="match status" value="1"/>
</dbReference>
<comment type="caution">
    <text evidence="2">The sequence shown here is derived from an EMBL/GenBank/DDBJ whole genome shotgun (WGS) entry which is preliminary data.</text>
</comment>
<dbReference type="InterPro" id="IPR053072">
    <property type="entry name" value="BEN_domain_protein_7"/>
</dbReference>
<gene>
    <name evidence="2" type="ORF">RIMI_LOCUS22078892</name>
</gene>
<accession>A0ABN9MKE4</accession>
<dbReference type="EMBL" id="CAUEEQ010078180">
    <property type="protein sequence ID" value="CAJ0967245.1"/>
    <property type="molecule type" value="Genomic_DNA"/>
</dbReference>